<keyword evidence="2" id="KW-1185">Reference proteome</keyword>
<dbReference type="Proteomes" id="UP000053831">
    <property type="component" value="Unassembled WGS sequence"/>
</dbReference>
<organism evidence="1 2">
    <name type="scientific">Escovopsis weberi</name>
    <dbReference type="NCBI Taxonomy" id="150374"/>
    <lineage>
        <taxon>Eukaryota</taxon>
        <taxon>Fungi</taxon>
        <taxon>Dikarya</taxon>
        <taxon>Ascomycota</taxon>
        <taxon>Pezizomycotina</taxon>
        <taxon>Sordariomycetes</taxon>
        <taxon>Hypocreomycetidae</taxon>
        <taxon>Hypocreales</taxon>
        <taxon>Hypocreaceae</taxon>
        <taxon>Escovopsis</taxon>
    </lineage>
</organism>
<dbReference type="EMBL" id="LGSR01000019">
    <property type="protein sequence ID" value="KOS19992.1"/>
    <property type="molecule type" value="Genomic_DNA"/>
</dbReference>
<accession>A0A0M9VUK0</accession>
<gene>
    <name evidence="1" type="ORF">ESCO_005594</name>
</gene>
<dbReference type="OrthoDB" id="5426604at2759"/>
<evidence type="ECO:0000313" key="2">
    <source>
        <dbReference type="Proteomes" id="UP000053831"/>
    </source>
</evidence>
<evidence type="ECO:0000313" key="1">
    <source>
        <dbReference type="EMBL" id="KOS19992.1"/>
    </source>
</evidence>
<name>A0A0M9VUK0_ESCWE</name>
<dbReference type="AlphaFoldDB" id="A0A0M9VUK0"/>
<sequence length="289" mass="31461">MSGVAALWNVYDQDGPTDPPINLYYNTGTAQLAVSIRSSTEAPDSGKGFAAAENDHPGVILNPSEIACGVFRGFQIVIAATEPMTASGTRPTTNQISAVSPVYMGLAQTSLQNAKVSMSASKANAWVYFLDGTAEHGVRLKEFNYTTGGVTSYLEGADIKLNSSLASWYDEASDERFVIYQRYSTSNTDLKEFNVTTRDNSPKAGTSVAVTNHKGIVYLYYTDSQSNLRRVMRRDNQWGTSAIVKNSPPVGNGQITVATANGLNHIFYMARDDSMAKQDFEHVHDPIEE</sequence>
<reference evidence="1 2" key="1">
    <citation type="submission" date="2015-07" db="EMBL/GenBank/DDBJ databases">
        <title>The genome of the fungus Escovopsis weberi, a specialized disease agent of ant agriculture.</title>
        <authorList>
            <person name="de Man T.J."/>
            <person name="Stajich J.E."/>
            <person name="Kubicek C.P."/>
            <person name="Chenthamara K."/>
            <person name="Atanasova L."/>
            <person name="Druzhinina I.S."/>
            <person name="Birnbaum S."/>
            <person name="Barribeau S.M."/>
            <person name="Teiling C."/>
            <person name="Suen G."/>
            <person name="Currie C."/>
            <person name="Gerardo N.M."/>
        </authorList>
    </citation>
    <scope>NUCLEOTIDE SEQUENCE [LARGE SCALE GENOMIC DNA]</scope>
</reference>
<dbReference type="Gene3D" id="2.120.10.70">
    <property type="entry name" value="Fucose-specific lectin"/>
    <property type="match status" value="1"/>
</dbReference>
<dbReference type="SUPFAM" id="SSF89372">
    <property type="entry name" value="Fucose-specific lectin"/>
    <property type="match status" value="1"/>
</dbReference>
<proteinExistence type="predicted"/>
<protein>
    <submittedName>
        <fullName evidence="1">Wall-associated proteinase</fullName>
    </submittedName>
</protein>
<comment type="caution">
    <text evidence="1">The sequence shown here is derived from an EMBL/GenBank/DDBJ whole genome shotgun (WGS) entry which is preliminary data.</text>
</comment>